<protein>
    <submittedName>
        <fullName evidence="1">Uncharacterized protein</fullName>
    </submittedName>
</protein>
<sequence length="90" mass="9652">MGYRRPGCSSYLVPYRVLSHPCALPCVVPCRVCFDPSVVPPIPVSVFNQSISSISPAQPNRVSQPSIPGAKPIRLAKQPSHLISQAATVE</sequence>
<organism evidence="1">
    <name type="scientific">Picea glauca</name>
    <name type="common">White spruce</name>
    <name type="synonym">Pinus glauca</name>
    <dbReference type="NCBI Taxonomy" id="3330"/>
    <lineage>
        <taxon>Eukaryota</taxon>
        <taxon>Viridiplantae</taxon>
        <taxon>Streptophyta</taxon>
        <taxon>Embryophyta</taxon>
        <taxon>Tracheophyta</taxon>
        <taxon>Spermatophyta</taxon>
        <taxon>Pinopsida</taxon>
        <taxon>Pinidae</taxon>
        <taxon>Conifers I</taxon>
        <taxon>Pinales</taxon>
        <taxon>Pinaceae</taxon>
        <taxon>Picea</taxon>
    </lineage>
</organism>
<geneLocation type="mitochondrion" evidence="1"/>
<gene>
    <name evidence="1" type="ORF">ABT39_MTgene737</name>
</gene>
<proteinExistence type="predicted"/>
<reference evidence="1" key="1">
    <citation type="journal article" date="2015" name="Genome Biol. Evol.">
        <title>Organellar Genomes of White Spruce (Picea glauca): Assembly and Annotation.</title>
        <authorList>
            <person name="Jackman S.D."/>
            <person name="Warren R.L."/>
            <person name="Gibb E.A."/>
            <person name="Vandervalk B.P."/>
            <person name="Mohamadi H."/>
            <person name="Chu J."/>
            <person name="Raymond A."/>
            <person name="Pleasance S."/>
            <person name="Coope R."/>
            <person name="Wildung M.R."/>
            <person name="Ritland C.E."/>
            <person name="Bousquet J."/>
            <person name="Jones S.J."/>
            <person name="Bohlmann J."/>
            <person name="Birol I."/>
        </authorList>
    </citation>
    <scope>NUCLEOTIDE SEQUENCE [LARGE SCALE GENOMIC DNA]</scope>
    <source>
        <tissue evidence="1">Flushing bud</tissue>
    </source>
</reference>
<dbReference type="AlphaFoldDB" id="A0A101M4F9"/>
<keyword evidence="1" id="KW-0496">Mitochondrion</keyword>
<name>A0A101M4F9_PICGL</name>
<evidence type="ECO:0000313" key="1">
    <source>
        <dbReference type="EMBL" id="KUM50891.1"/>
    </source>
</evidence>
<comment type="caution">
    <text evidence="1">The sequence shown here is derived from an EMBL/GenBank/DDBJ whole genome shotgun (WGS) entry which is preliminary data.</text>
</comment>
<dbReference type="EMBL" id="LKAM01000001">
    <property type="protein sequence ID" value="KUM50891.1"/>
    <property type="molecule type" value="Genomic_DNA"/>
</dbReference>
<accession>A0A101M4F9</accession>